<evidence type="ECO:0000313" key="2">
    <source>
        <dbReference type="EMBL" id="QSX94235.1"/>
    </source>
</evidence>
<dbReference type="InterPro" id="IPR044922">
    <property type="entry name" value="DUF2063_N_sf"/>
</dbReference>
<name>A0AAJ4T3A6_9BURK</name>
<dbReference type="EMBL" id="CP071520">
    <property type="protein sequence ID" value="QSX94235.1"/>
    <property type="molecule type" value="Genomic_DNA"/>
</dbReference>
<dbReference type="GO" id="GO:0003677">
    <property type="term" value="F:DNA binding"/>
    <property type="evidence" value="ECO:0007669"/>
    <property type="project" value="UniProtKB-KW"/>
</dbReference>
<keyword evidence="2" id="KW-0238">DNA-binding</keyword>
<dbReference type="Proteomes" id="UP000662821">
    <property type="component" value="Chromosome"/>
</dbReference>
<gene>
    <name evidence="2" type="ORF">J3P46_15885</name>
</gene>
<dbReference type="AlphaFoldDB" id="A0AAJ4T3A6"/>
<dbReference type="Pfam" id="PF09836">
    <property type="entry name" value="DUF2063"/>
    <property type="match status" value="1"/>
</dbReference>
<dbReference type="Gene3D" id="1.10.150.690">
    <property type="entry name" value="DUF2063"/>
    <property type="match status" value="1"/>
</dbReference>
<reference evidence="2 3" key="1">
    <citation type="submission" date="2021-03" db="EMBL/GenBank/DDBJ databases">
        <title>Draft genome sequence of Janthinobacterium sp. strain PLB02 isolated from infected primmorphs (Lubomirskia baicalensis).</title>
        <authorList>
            <person name="Chernogor L.I."/>
            <person name="Belikov S.I."/>
            <person name="Petrushin I.S."/>
        </authorList>
    </citation>
    <scope>NUCLEOTIDE SEQUENCE [LARGE SCALE GENOMIC DNA]</scope>
    <source>
        <strain evidence="2 3">PLB02</strain>
    </source>
</reference>
<dbReference type="RefSeq" id="WP_151095345.1">
    <property type="nucleotide sequence ID" value="NZ_CP071520.1"/>
</dbReference>
<organism evidence="2 3">
    <name type="scientific">Janthinobacterium lividum</name>
    <dbReference type="NCBI Taxonomy" id="29581"/>
    <lineage>
        <taxon>Bacteria</taxon>
        <taxon>Pseudomonadati</taxon>
        <taxon>Pseudomonadota</taxon>
        <taxon>Betaproteobacteria</taxon>
        <taxon>Burkholderiales</taxon>
        <taxon>Oxalobacteraceae</taxon>
        <taxon>Janthinobacterium</taxon>
    </lineage>
</organism>
<sequence>MPRSTAAGESGEARAPLAQLQAWFLTAMTAPGGAVRGAQLASERHGLMQEQVLKQARGGPAPLHIHADGYVQRLLECLQADYPVLRKVMGDELFAFFARAYVWRHPSASATLYDLGAGFADFLAASQHAAGAQGAALRFPVELAQLERARSEAGRAPGLEKLAPPMLPCGLDLLLGNAPAWRLAPCTRLLALSFPLADYWQQAQAAPDDAVPAQPEASPAFVAISRMHYRLAMQELQPWQFYCLQALAGGAPLAQCAGQAARASGRAADEVLADAMLWLPLAAAAGLVTIDVCAESG</sequence>
<evidence type="ECO:0000259" key="1">
    <source>
        <dbReference type="Pfam" id="PF09836"/>
    </source>
</evidence>
<protein>
    <submittedName>
        <fullName evidence="2">DNA-binding domain-containing protein</fullName>
    </submittedName>
</protein>
<proteinExistence type="predicted"/>
<evidence type="ECO:0000313" key="3">
    <source>
        <dbReference type="Proteomes" id="UP000662821"/>
    </source>
</evidence>
<accession>A0AAJ4T3A6</accession>
<dbReference type="InterPro" id="IPR018640">
    <property type="entry name" value="DUF2063"/>
</dbReference>
<feature type="domain" description="Putative DNA-binding" evidence="1">
    <location>
        <begin position="19"/>
        <end position="123"/>
    </location>
</feature>